<accession>A0A5A5R468</accession>
<proteinExistence type="predicted"/>
<sequence length="54" mass="6674">MQWGIKLGLDQNLREEIRYQLRQSRHTSPLWNAKKFTIDMEKAYKEIWQNNHDN</sequence>
<evidence type="ECO:0000313" key="2">
    <source>
        <dbReference type="Proteomes" id="UP000323569"/>
    </source>
</evidence>
<protein>
    <submittedName>
        <fullName evidence="1">Uncharacterized protein</fullName>
    </submittedName>
</protein>
<gene>
    <name evidence="1" type="ORF">MiYa_02519</name>
</gene>
<dbReference type="AlphaFoldDB" id="A0A5A5R468"/>
<dbReference type="Proteomes" id="UP000323569">
    <property type="component" value="Unassembled WGS sequence"/>
</dbReference>
<name>A0A5A5R468_MICAE</name>
<reference evidence="1 2" key="1">
    <citation type="submission" date="2018-09" db="EMBL/GenBank/DDBJ databases">
        <title>Evolutionary history of phycoerythrin pigmentation in the water bloom-forming cyanobacterium Microcystis aeruginosa.</title>
        <authorList>
            <person name="Tanabe Y."/>
            <person name="Tanabe Y."/>
            <person name="Yamaguchi H."/>
        </authorList>
    </citation>
    <scope>NUCLEOTIDE SEQUENCE [LARGE SCALE GENOMIC DNA]</scope>
    <source>
        <strain evidence="1 2">NIES-2519</strain>
    </source>
</reference>
<dbReference type="EMBL" id="BHVO01000041">
    <property type="protein sequence ID" value="GCA70983.1"/>
    <property type="molecule type" value="Genomic_DNA"/>
</dbReference>
<comment type="caution">
    <text evidence="1">The sequence shown here is derived from an EMBL/GenBank/DDBJ whole genome shotgun (WGS) entry which is preliminary data.</text>
</comment>
<organism evidence="1 2">
    <name type="scientific">Microcystis aeruginosa NIES-2519</name>
    <dbReference type="NCBI Taxonomy" id="2303981"/>
    <lineage>
        <taxon>Bacteria</taxon>
        <taxon>Bacillati</taxon>
        <taxon>Cyanobacteriota</taxon>
        <taxon>Cyanophyceae</taxon>
        <taxon>Oscillatoriophycideae</taxon>
        <taxon>Chroococcales</taxon>
        <taxon>Microcystaceae</taxon>
        <taxon>Microcystis</taxon>
    </lineage>
</organism>
<evidence type="ECO:0000313" key="1">
    <source>
        <dbReference type="EMBL" id="GCA70983.1"/>
    </source>
</evidence>